<dbReference type="GO" id="GO:0003700">
    <property type="term" value="F:DNA-binding transcription factor activity"/>
    <property type="evidence" value="ECO:0007669"/>
    <property type="project" value="UniProtKB-UniRule"/>
</dbReference>
<dbReference type="InterPro" id="IPR027271">
    <property type="entry name" value="Acetolactate_synth/TF_NikR_C"/>
</dbReference>
<dbReference type="HAMAP" id="MF_00476">
    <property type="entry name" value="NikR"/>
    <property type="match status" value="1"/>
</dbReference>
<dbReference type="GO" id="GO:0016151">
    <property type="term" value="F:nickel cation binding"/>
    <property type="evidence" value="ECO:0007669"/>
    <property type="project" value="UniProtKB-UniRule"/>
</dbReference>
<comment type="caution">
    <text evidence="10">The sequence shown here is derived from an EMBL/GenBank/DDBJ whole genome shotgun (WGS) entry which is preliminary data.</text>
</comment>
<evidence type="ECO:0000256" key="2">
    <source>
        <dbReference type="ARBA" id="ARBA00022596"/>
    </source>
</evidence>
<dbReference type="Proteomes" id="UP000070427">
    <property type="component" value="Unassembled WGS sequence"/>
</dbReference>
<dbReference type="NCBIfam" id="NF003381">
    <property type="entry name" value="PRK04460.1"/>
    <property type="match status" value="1"/>
</dbReference>
<evidence type="ECO:0000256" key="7">
    <source>
        <dbReference type="HAMAP-Rule" id="MF_00476"/>
    </source>
</evidence>
<comment type="function">
    <text evidence="7">Transcriptional regulator.</text>
</comment>
<organism evidence="10 11">
    <name type="scientific">Fervidicola ferrireducens</name>
    <dbReference type="NCBI Taxonomy" id="520764"/>
    <lineage>
        <taxon>Bacteria</taxon>
        <taxon>Bacillati</taxon>
        <taxon>Bacillota</taxon>
        <taxon>Clostridia</taxon>
        <taxon>Thermosediminibacterales</taxon>
        <taxon>Thermosediminibacteraceae</taxon>
        <taxon>Fervidicola</taxon>
    </lineage>
</organism>
<feature type="binding site" evidence="7">
    <location>
        <position position="92"/>
    </location>
    <ligand>
        <name>Ni(2+)</name>
        <dbReference type="ChEBI" id="CHEBI:49786"/>
    </ligand>
</feature>
<dbReference type="GO" id="GO:0003677">
    <property type="term" value="F:DNA binding"/>
    <property type="evidence" value="ECO:0007669"/>
    <property type="project" value="UniProtKB-KW"/>
</dbReference>
<dbReference type="NCBIfam" id="NF002169">
    <property type="entry name" value="PRK01002.1"/>
    <property type="match status" value="1"/>
</dbReference>
<dbReference type="Gene3D" id="1.10.1220.10">
    <property type="entry name" value="Met repressor-like"/>
    <property type="match status" value="1"/>
</dbReference>
<feature type="binding site" evidence="7">
    <location>
        <position position="98"/>
    </location>
    <ligand>
        <name>Ni(2+)</name>
        <dbReference type="ChEBI" id="CHEBI:49786"/>
    </ligand>
</feature>
<dbReference type="OrthoDB" id="9806294at2"/>
<dbReference type="Gene3D" id="3.30.70.1150">
    <property type="entry name" value="ACT-like. Chain A, domain 2"/>
    <property type="match status" value="1"/>
</dbReference>
<comment type="similarity">
    <text evidence="1 7">Belongs to the transcriptional regulatory CopG/NikR family.</text>
</comment>
<dbReference type="PANTHER" id="PTHR34719">
    <property type="entry name" value="NICKEL-RESPONSIVE REGULATOR"/>
    <property type="match status" value="1"/>
</dbReference>
<evidence type="ECO:0000256" key="3">
    <source>
        <dbReference type="ARBA" id="ARBA00022723"/>
    </source>
</evidence>
<dbReference type="SUPFAM" id="SSF47598">
    <property type="entry name" value="Ribbon-helix-helix"/>
    <property type="match status" value="1"/>
</dbReference>
<dbReference type="SUPFAM" id="SSF55021">
    <property type="entry name" value="ACT-like"/>
    <property type="match status" value="1"/>
</dbReference>
<keyword evidence="5 7" id="KW-0238">DNA-binding</keyword>
<dbReference type="AlphaFoldDB" id="A0A140LDW1"/>
<dbReference type="CDD" id="cd22231">
    <property type="entry name" value="RHH_NikR_HicB-like"/>
    <property type="match status" value="1"/>
</dbReference>
<dbReference type="RefSeq" id="WP_066350668.1">
    <property type="nucleotide sequence ID" value="NZ_LOED01000001.1"/>
</dbReference>
<dbReference type="InterPro" id="IPR010985">
    <property type="entry name" value="Ribbon_hlx_hlx"/>
</dbReference>
<dbReference type="EMBL" id="LOED01000001">
    <property type="protein sequence ID" value="KXG78736.1"/>
    <property type="molecule type" value="Genomic_DNA"/>
</dbReference>
<evidence type="ECO:0000313" key="10">
    <source>
        <dbReference type="EMBL" id="KXG78736.1"/>
    </source>
</evidence>
<evidence type="ECO:0000256" key="1">
    <source>
        <dbReference type="ARBA" id="ARBA00008478"/>
    </source>
</evidence>
<keyword evidence="3 7" id="KW-0479">Metal-binding</keyword>
<dbReference type="GO" id="GO:0010045">
    <property type="term" value="P:response to nickel cation"/>
    <property type="evidence" value="ECO:0007669"/>
    <property type="project" value="InterPro"/>
</dbReference>
<comment type="cofactor">
    <cofactor evidence="7">
        <name>Ni(2+)</name>
        <dbReference type="ChEBI" id="CHEBI:49786"/>
    </cofactor>
    <text evidence="7">Binds 1 nickel ion per subunit.</text>
</comment>
<dbReference type="InterPro" id="IPR002145">
    <property type="entry name" value="CopG"/>
</dbReference>
<sequence>MSDTTRFGISMSQDLLEKFDRLIRKKGYTSRSEALRDLVRNALIEDMWENESGTLAGTITIIYEHDAHGITDTLTHIQHGFHHLIISTVHVHFDEKNCLEVLIVRGKAQDIKKLYEKVSSPKGVKHSRLSVTAII</sequence>
<evidence type="ECO:0000259" key="8">
    <source>
        <dbReference type="Pfam" id="PF01402"/>
    </source>
</evidence>
<keyword evidence="6 7" id="KW-0804">Transcription</keyword>
<feature type="domain" description="Ribbon-helix-helix protein CopG" evidence="8">
    <location>
        <begin position="6"/>
        <end position="44"/>
    </location>
</feature>
<dbReference type="InterPro" id="IPR013321">
    <property type="entry name" value="Arc_rbn_hlx_hlx"/>
</dbReference>
<dbReference type="NCBIfam" id="NF002815">
    <property type="entry name" value="PRK02967.1"/>
    <property type="match status" value="1"/>
</dbReference>
<dbReference type="InterPro" id="IPR045865">
    <property type="entry name" value="ACT-like_dom_sf"/>
</dbReference>
<dbReference type="STRING" id="520764.AN618_00740"/>
<dbReference type="PANTHER" id="PTHR34719:SF2">
    <property type="entry name" value="NICKEL-RESPONSIVE REGULATOR"/>
    <property type="match status" value="1"/>
</dbReference>
<evidence type="ECO:0000256" key="6">
    <source>
        <dbReference type="ARBA" id="ARBA00023163"/>
    </source>
</evidence>
<feature type="domain" description="Transcription factor NikR nickel binding C-terminal" evidence="9">
    <location>
        <begin position="56"/>
        <end position="132"/>
    </location>
</feature>
<dbReference type="InterPro" id="IPR014864">
    <property type="entry name" value="TF_NikR_Ni-bd_C"/>
</dbReference>
<dbReference type="InParanoid" id="A0A140LDW1"/>
<evidence type="ECO:0000256" key="4">
    <source>
        <dbReference type="ARBA" id="ARBA00023015"/>
    </source>
</evidence>
<feature type="binding site" evidence="7">
    <location>
        <position position="90"/>
    </location>
    <ligand>
        <name>Ni(2+)</name>
        <dbReference type="ChEBI" id="CHEBI:49786"/>
    </ligand>
</feature>
<proteinExistence type="inferred from homology"/>
<feature type="binding site" evidence="7">
    <location>
        <position position="79"/>
    </location>
    <ligand>
        <name>Ni(2+)</name>
        <dbReference type="ChEBI" id="CHEBI:49786"/>
    </ligand>
</feature>
<keyword evidence="2 7" id="KW-0533">Nickel</keyword>
<evidence type="ECO:0000259" key="9">
    <source>
        <dbReference type="Pfam" id="PF08753"/>
    </source>
</evidence>
<name>A0A140LDW1_9FIRM</name>
<dbReference type="Pfam" id="PF01402">
    <property type="entry name" value="RHH_1"/>
    <property type="match status" value="1"/>
</dbReference>
<protein>
    <recommendedName>
        <fullName evidence="7">Putative nickel-responsive regulator</fullName>
    </recommendedName>
</protein>
<evidence type="ECO:0000256" key="5">
    <source>
        <dbReference type="ARBA" id="ARBA00023125"/>
    </source>
</evidence>
<dbReference type="Pfam" id="PF08753">
    <property type="entry name" value="NikR_C"/>
    <property type="match status" value="1"/>
</dbReference>
<gene>
    <name evidence="10" type="ORF">AN618_00740</name>
</gene>
<dbReference type="InterPro" id="IPR050192">
    <property type="entry name" value="CopG/NikR_regulator"/>
</dbReference>
<accession>A0A140LDW1</accession>
<dbReference type="InterPro" id="IPR022988">
    <property type="entry name" value="Ni_resp_reg_NikR"/>
</dbReference>
<dbReference type="NCBIfam" id="NF001884">
    <property type="entry name" value="PRK00630.1"/>
    <property type="match status" value="1"/>
</dbReference>
<keyword evidence="4 7" id="KW-0805">Transcription regulation</keyword>
<keyword evidence="11" id="KW-1185">Reference proteome</keyword>
<reference evidence="10 11" key="1">
    <citation type="submission" date="2015-12" db="EMBL/GenBank/DDBJ databases">
        <title>Draft genome sequnece of Fervidicola ferrireducens strain Y170.</title>
        <authorList>
            <person name="Patel B.K."/>
        </authorList>
    </citation>
    <scope>NUCLEOTIDE SEQUENCE [LARGE SCALE GENOMIC DNA]</scope>
    <source>
        <strain evidence="10 11">Y170</strain>
    </source>
</reference>
<evidence type="ECO:0000313" key="11">
    <source>
        <dbReference type="Proteomes" id="UP000070427"/>
    </source>
</evidence>